<accession>A0A0V1DR66</accession>
<reference evidence="1 2" key="1">
    <citation type="submission" date="2015-01" db="EMBL/GenBank/DDBJ databases">
        <title>Evolution of Trichinella species and genotypes.</title>
        <authorList>
            <person name="Korhonen P.K."/>
            <person name="Edoardo P."/>
            <person name="Giuseppe L.R."/>
            <person name="Gasser R.B."/>
        </authorList>
    </citation>
    <scope>NUCLEOTIDE SEQUENCE [LARGE SCALE GENOMIC DNA]</scope>
    <source>
        <strain evidence="1">ISS1029</strain>
    </source>
</reference>
<keyword evidence="2" id="KW-1185">Reference proteome</keyword>
<proteinExistence type="predicted"/>
<comment type="caution">
    <text evidence="1">The sequence shown here is derived from an EMBL/GenBank/DDBJ whole genome shotgun (WGS) entry which is preliminary data.</text>
</comment>
<protein>
    <submittedName>
        <fullName evidence="1">Uncharacterized protein</fullName>
    </submittedName>
</protein>
<name>A0A0V1DR66_9BILA</name>
<evidence type="ECO:0000313" key="2">
    <source>
        <dbReference type="Proteomes" id="UP000055024"/>
    </source>
</evidence>
<sequence>MLSISLLRLKNNHFMEYSAVLDSYYSISEIHLRK</sequence>
<gene>
    <name evidence="1" type="ORF">T11_17231</name>
</gene>
<evidence type="ECO:0000313" key="1">
    <source>
        <dbReference type="EMBL" id="KRY64089.1"/>
    </source>
</evidence>
<organism evidence="1 2">
    <name type="scientific">Trichinella zimbabwensis</name>
    <dbReference type="NCBI Taxonomy" id="268475"/>
    <lineage>
        <taxon>Eukaryota</taxon>
        <taxon>Metazoa</taxon>
        <taxon>Ecdysozoa</taxon>
        <taxon>Nematoda</taxon>
        <taxon>Enoplea</taxon>
        <taxon>Dorylaimia</taxon>
        <taxon>Trichinellida</taxon>
        <taxon>Trichinellidae</taxon>
        <taxon>Trichinella</taxon>
    </lineage>
</organism>
<dbReference type="AlphaFoldDB" id="A0A0V1DR66"/>
<dbReference type="Proteomes" id="UP000055024">
    <property type="component" value="Unassembled WGS sequence"/>
</dbReference>
<dbReference type="EMBL" id="JYDP01008061">
    <property type="protein sequence ID" value="KRY64089.1"/>
    <property type="molecule type" value="Genomic_DNA"/>
</dbReference>